<sequence length="47" mass="5133">MLQVSSVPYSSSFVSAPQLLAIFLMRHTHLPLAHSILYGLAQAGTDY</sequence>
<evidence type="ECO:0000313" key="1">
    <source>
        <dbReference type="EMBL" id="MBX58379.1"/>
    </source>
</evidence>
<dbReference type="AlphaFoldDB" id="A0A2P2PUS1"/>
<name>A0A2P2PUS1_RHIMU</name>
<accession>A0A2P2PUS1</accession>
<dbReference type="EMBL" id="GGEC01077895">
    <property type="protein sequence ID" value="MBX58379.1"/>
    <property type="molecule type" value="Transcribed_RNA"/>
</dbReference>
<proteinExistence type="predicted"/>
<organism evidence="1">
    <name type="scientific">Rhizophora mucronata</name>
    <name type="common">Asiatic mangrove</name>
    <dbReference type="NCBI Taxonomy" id="61149"/>
    <lineage>
        <taxon>Eukaryota</taxon>
        <taxon>Viridiplantae</taxon>
        <taxon>Streptophyta</taxon>
        <taxon>Embryophyta</taxon>
        <taxon>Tracheophyta</taxon>
        <taxon>Spermatophyta</taxon>
        <taxon>Magnoliopsida</taxon>
        <taxon>eudicotyledons</taxon>
        <taxon>Gunneridae</taxon>
        <taxon>Pentapetalae</taxon>
        <taxon>rosids</taxon>
        <taxon>fabids</taxon>
        <taxon>Malpighiales</taxon>
        <taxon>Rhizophoraceae</taxon>
        <taxon>Rhizophora</taxon>
    </lineage>
</organism>
<reference evidence="1" key="1">
    <citation type="submission" date="2018-02" db="EMBL/GenBank/DDBJ databases">
        <title>Rhizophora mucronata_Transcriptome.</title>
        <authorList>
            <person name="Meera S.P."/>
            <person name="Sreeshan A."/>
            <person name="Augustine A."/>
        </authorList>
    </citation>
    <scope>NUCLEOTIDE SEQUENCE</scope>
    <source>
        <tissue evidence="1">Leaf</tissue>
    </source>
</reference>
<protein>
    <submittedName>
        <fullName evidence="1">Uncharacterized protein</fullName>
    </submittedName>
</protein>